<evidence type="ECO:0000313" key="1">
    <source>
        <dbReference type="EMBL" id="MFK2873143.1"/>
    </source>
</evidence>
<name>A0ABW8IT90_9GAMM</name>
<reference evidence="1 2" key="1">
    <citation type="submission" date="2020-10" db="EMBL/GenBank/DDBJ databases">
        <title>Phylogeny of dyella-like bacteria.</title>
        <authorList>
            <person name="Fu J."/>
        </authorList>
    </citation>
    <scope>NUCLEOTIDE SEQUENCE [LARGE SCALE GENOMIC DNA]</scope>
    <source>
        <strain evidence="1 2">DHOB07</strain>
    </source>
</reference>
<dbReference type="PIRSF" id="PIRSF029285">
    <property type="entry name" value="Aminopept"/>
    <property type="match status" value="1"/>
</dbReference>
<proteinExistence type="predicted"/>
<organism evidence="1 2">
    <name type="scientific">Dyella lipolytica</name>
    <dbReference type="NCBI Taxonomy" id="1867835"/>
    <lineage>
        <taxon>Bacteria</taxon>
        <taxon>Pseudomonadati</taxon>
        <taxon>Pseudomonadota</taxon>
        <taxon>Gammaproteobacteria</taxon>
        <taxon>Lysobacterales</taxon>
        <taxon>Rhodanobacteraceae</taxon>
        <taxon>Dyella</taxon>
    </lineage>
</organism>
<evidence type="ECO:0000313" key="2">
    <source>
        <dbReference type="Proteomes" id="UP001620405"/>
    </source>
</evidence>
<keyword evidence="1" id="KW-0645">Protease</keyword>
<keyword evidence="1" id="KW-0378">Hydrolase</keyword>
<dbReference type="Pfam" id="PF10023">
    <property type="entry name" value="Aminopep"/>
    <property type="match status" value="1"/>
</dbReference>
<keyword evidence="1" id="KW-0031">Aminopeptidase</keyword>
<dbReference type="Proteomes" id="UP001620405">
    <property type="component" value="Unassembled WGS sequence"/>
</dbReference>
<keyword evidence="2" id="KW-1185">Reference proteome</keyword>
<gene>
    <name evidence="1" type="ORF">ISP13_06315</name>
</gene>
<dbReference type="InterPro" id="IPR014553">
    <property type="entry name" value="Aminopept"/>
</dbReference>
<accession>A0ABW8IT90</accession>
<dbReference type="PROSITE" id="PS51257">
    <property type="entry name" value="PROKAR_LIPOPROTEIN"/>
    <property type="match status" value="1"/>
</dbReference>
<dbReference type="EMBL" id="JADIKG010000011">
    <property type="protein sequence ID" value="MFK2873143.1"/>
    <property type="molecule type" value="Genomic_DNA"/>
</dbReference>
<dbReference type="GO" id="GO:0004177">
    <property type="term" value="F:aminopeptidase activity"/>
    <property type="evidence" value="ECO:0007669"/>
    <property type="project" value="UniProtKB-KW"/>
</dbReference>
<protein>
    <submittedName>
        <fullName evidence="1">Aminopeptidase</fullName>
    </submittedName>
</protein>
<comment type="caution">
    <text evidence="1">The sequence shown here is derived from an EMBL/GenBank/DDBJ whole genome shotgun (WGS) entry which is preliminary data.</text>
</comment>
<sequence length="369" mass="42085">MRGMIRPRILISGARLISCIAVAAVIGACANLRYYAHVTHGESALLLQRRSVDKVIADPSTDPKLATRLQLAQQARQFASKQLDLPNNRSYTYYVELHRPYVVWNVFATPRFSVDAVRQCFPIAGCVAYRGWFDDKKAKQSAERLHAQGNDVYVGGVPAYSTLGWFADPILSSMMRWDDDELVGTIFHELAHQLLYVKGDTAFNESYAMFVENEGLREWHRSRGEPVEDDHDQAMDDGFTKLALDLRERLKKLYASGVDNAAMAAGKEREIADFRVRYAAWRDKNWPNDHRYDAWVSQPINNAKLLPFGLYDQWVHAFAVLFQRADGRWPDFYARVRALARKPTTERESALRDLLDASRLPLSSEATSH</sequence>